<dbReference type="SUPFAM" id="SSF52058">
    <property type="entry name" value="L domain-like"/>
    <property type="match status" value="1"/>
</dbReference>
<evidence type="ECO:0000259" key="1">
    <source>
        <dbReference type="Pfam" id="PF23247"/>
    </source>
</evidence>
<dbReference type="Gene3D" id="3.80.10.10">
    <property type="entry name" value="Ribonuclease Inhibitor"/>
    <property type="match status" value="1"/>
</dbReference>
<dbReference type="InterPro" id="IPR032675">
    <property type="entry name" value="LRR_dom_sf"/>
</dbReference>
<dbReference type="PANTHER" id="PTHR33463:SF204">
    <property type="entry name" value="NB-ARC DOMAIN-CONTAINING PROTEIN"/>
    <property type="match status" value="1"/>
</dbReference>
<gene>
    <name evidence="2" type="ORF">AMTR_s00104p00047630</name>
</gene>
<feature type="domain" description="Disease resistance protein At4g27190-like leucine-rich repeats" evidence="1">
    <location>
        <begin position="146"/>
        <end position="264"/>
    </location>
</feature>
<reference evidence="3" key="1">
    <citation type="journal article" date="2013" name="Science">
        <title>The Amborella genome and the evolution of flowering plants.</title>
        <authorList>
            <consortium name="Amborella Genome Project"/>
        </authorList>
    </citation>
    <scope>NUCLEOTIDE SEQUENCE [LARGE SCALE GENOMIC DNA]</scope>
</reference>
<dbReference type="PANTHER" id="PTHR33463">
    <property type="entry name" value="NB-ARC DOMAIN-CONTAINING PROTEIN-RELATED"/>
    <property type="match status" value="1"/>
</dbReference>
<protein>
    <recommendedName>
        <fullName evidence="1">Disease resistance protein At4g27190-like leucine-rich repeats domain-containing protein</fullName>
    </recommendedName>
</protein>
<evidence type="ECO:0000313" key="3">
    <source>
        <dbReference type="Proteomes" id="UP000017836"/>
    </source>
</evidence>
<accession>W1NXG2</accession>
<dbReference type="Gramene" id="ERN00338">
    <property type="protein sequence ID" value="ERN00338"/>
    <property type="gene ID" value="AMTR_s00104p00047630"/>
</dbReference>
<dbReference type="InterPro" id="IPR057135">
    <property type="entry name" value="At4g27190-like_LRR"/>
</dbReference>
<dbReference type="EMBL" id="KI394907">
    <property type="protein sequence ID" value="ERN00338.1"/>
    <property type="molecule type" value="Genomic_DNA"/>
</dbReference>
<keyword evidence="3" id="KW-1185">Reference proteome</keyword>
<dbReference type="Proteomes" id="UP000017836">
    <property type="component" value="Unassembled WGS sequence"/>
</dbReference>
<dbReference type="Pfam" id="PF23247">
    <property type="entry name" value="LRR_RPS2"/>
    <property type="match status" value="1"/>
</dbReference>
<dbReference type="InterPro" id="IPR050905">
    <property type="entry name" value="Plant_NBS-LRR"/>
</dbReference>
<sequence>MGELANLKLLHLEGTEDVESIKHGVISRLSCLEELNIMYSRHVDWEMMEREGSSSTEAACWEEFKDLERLSSLRISTNGNGLFSNKKQWHRKIFDKIKGLDVVGCEGLTSLVQLPPVERLDELCIQRCSQLDFVALDVVPGFKSLNYLRLCNLPVVRRIWQEDGDHHLLNLTSLTISNCDGLTNVLLANVVRCLQCLEEMRIANCRGLEEIINGGQVDQNITLPKLRNLELEKLVELRSICEIPMAWCSLERIFVWKCPKLKRLPLDLQEAEMLRKIARKKKWWEGLEWENERTNSTVLPLFVDRTHRWR</sequence>
<dbReference type="OMA" id="WENERTN"/>
<dbReference type="AlphaFoldDB" id="W1NXG2"/>
<organism evidence="2 3">
    <name type="scientific">Amborella trichopoda</name>
    <dbReference type="NCBI Taxonomy" id="13333"/>
    <lineage>
        <taxon>Eukaryota</taxon>
        <taxon>Viridiplantae</taxon>
        <taxon>Streptophyta</taxon>
        <taxon>Embryophyta</taxon>
        <taxon>Tracheophyta</taxon>
        <taxon>Spermatophyta</taxon>
        <taxon>Magnoliopsida</taxon>
        <taxon>Amborellales</taxon>
        <taxon>Amborellaceae</taxon>
        <taxon>Amborella</taxon>
    </lineage>
</organism>
<dbReference type="HOGENOM" id="CLU_083173_0_0_1"/>
<dbReference type="eggNOG" id="KOG4658">
    <property type="taxonomic scope" value="Eukaryota"/>
</dbReference>
<proteinExistence type="predicted"/>
<name>W1NXG2_AMBTC</name>
<evidence type="ECO:0000313" key="2">
    <source>
        <dbReference type="EMBL" id="ERN00338.1"/>
    </source>
</evidence>